<proteinExistence type="inferred from homology"/>
<comment type="similarity">
    <text evidence="5">Belongs to the TRAFAC class myosin-kinesin ATPase superfamily. Kinesin family.</text>
</comment>
<keyword evidence="2 5" id="KW-0547">Nucleotide-binding</keyword>
<dbReference type="InterPro" id="IPR036961">
    <property type="entry name" value="Kinesin_motor_dom_sf"/>
</dbReference>
<keyword evidence="5" id="KW-0505">Motor protein</keyword>
<evidence type="ECO:0000256" key="6">
    <source>
        <dbReference type="SAM" id="MobiDB-lite"/>
    </source>
</evidence>
<dbReference type="STRING" id="70667.A0A183T9I3"/>
<dbReference type="SUPFAM" id="SSF52540">
    <property type="entry name" value="P-loop containing nucleoside triphosphate hydrolases"/>
    <property type="match status" value="1"/>
</dbReference>
<keyword evidence="9" id="KW-1185">Reference proteome</keyword>
<comment type="subcellular location">
    <subcellularLocation>
        <location evidence="1">Cytoplasm</location>
        <location evidence="1">Cytoskeleton</location>
    </subcellularLocation>
</comment>
<dbReference type="InterPro" id="IPR027417">
    <property type="entry name" value="P-loop_NTPase"/>
</dbReference>
<sequence length="884" mass="99459">MEELSVEQVIPHHLFETFTPIVYSECDTTAENEPFLKKPPTAFLATRDWSLYVRVCCHLRQLRTQYGCSEFEAYKQISGSTEERRRGSRIVRLVAAFNRLYGEYAMVCAAMASFRKESRAQSSAKGSCRHWLFSGDGVGKKRSRNSASRHRRRHRSGLSRSTTADCTGTIDSLGDNYRPALGIFNEMPKEREQTPTVASIANTADTVSTNLPSMNSTTVQTTSHCTQTLSCNEFAAELEPFRRDKKRFFLCRKGKTKSGTGGSNKIVGKKDLEVYDCIQRQPLDYSIWVSQVSVKRVSIDHVVTWMSNGPLGALPKGSVETMRLPIGLELTLPRMQRQIEVIMSTCRFVYDPLEVAAELRTVNYDTDACIAYFLQSRELREIIQEFLPTRTLRPNELLRQSPGAGQNSSEGLEYELSRTPIPPEEREARTRLRSLPRAKLEAALLTYHRKLPHLKKAVTDANRRLKRLQGFASGLSSVFLQLLPNTTGKLDQSAVEPENSTENQTTLYTQLKQLSSENSTLKETLRLEMERRMSIFNMMQEYLGNIRVYCRCRAIPQAGNCVEVTSSDTIHLINGTSIEDYRFDRVFDITATQVEVFNELMPLIHSFMDGFNVCFLAYGGEASGKTYTLLGGSDGLPESRGIVQRALNCVLAESVVKQSEWDIGLTVAVVEVYNDVFIDLLSGETGVHVRVDLGVDKMMEGLRTVPIQSGGDIESLLEMCKSRRRVGKTALNPASSRSHLIMLARLQARSRLHEKRISSVLALCDLAGFEDIIKADTLSDQTLAKEAGFINRSLTAFNRVFSSLRTQDPMAVSYRDSKLTYLLKPFFTNSGKCILIVTVRTDRANLPSTQGTLRFGRDSRAVSLGRARRQISVERLMQDNKAFY</sequence>
<evidence type="ECO:0000256" key="3">
    <source>
        <dbReference type="ARBA" id="ARBA00022840"/>
    </source>
</evidence>
<organism evidence="10">
    <name type="scientific">Schistocephalus solidus</name>
    <name type="common">Tapeworm</name>
    <dbReference type="NCBI Taxonomy" id="70667"/>
    <lineage>
        <taxon>Eukaryota</taxon>
        <taxon>Metazoa</taxon>
        <taxon>Spiralia</taxon>
        <taxon>Lophotrochozoa</taxon>
        <taxon>Platyhelminthes</taxon>
        <taxon>Cestoda</taxon>
        <taxon>Eucestoda</taxon>
        <taxon>Diphyllobothriidea</taxon>
        <taxon>Diphyllobothriidae</taxon>
        <taxon>Schistocephalus</taxon>
    </lineage>
</organism>
<feature type="region of interest" description="Disordered" evidence="6">
    <location>
        <begin position="137"/>
        <end position="167"/>
    </location>
</feature>
<dbReference type="AlphaFoldDB" id="A0A183T9I3"/>
<gene>
    <name evidence="8" type="ORF">SSLN_LOCUS13131</name>
</gene>
<dbReference type="GO" id="GO:0005524">
    <property type="term" value="F:ATP binding"/>
    <property type="evidence" value="ECO:0007669"/>
    <property type="project" value="UniProtKB-UniRule"/>
</dbReference>
<accession>A0A183T9I3</accession>
<evidence type="ECO:0000259" key="7">
    <source>
        <dbReference type="PROSITE" id="PS50067"/>
    </source>
</evidence>
<dbReference type="PRINTS" id="PR00380">
    <property type="entry name" value="KINESINHEAVY"/>
</dbReference>
<dbReference type="GO" id="GO:0003777">
    <property type="term" value="F:microtubule motor activity"/>
    <property type="evidence" value="ECO:0007669"/>
    <property type="project" value="InterPro"/>
</dbReference>
<dbReference type="GO" id="GO:0008017">
    <property type="term" value="F:microtubule binding"/>
    <property type="evidence" value="ECO:0007669"/>
    <property type="project" value="InterPro"/>
</dbReference>
<evidence type="ECO:0000256" key="2">
    <source>
        <dbReference type="ARBA" id="ARBA00022741"/>
    </source>
</evidence>
<dbReference type="SMART" id="SM00129">
    <property type="entry name" value="KISc"/>
    <property type="match status" value="1"/>
</dbReference>
<reference evidence="10" key="1">
    <citation type="submission" date="2016-06" db="UniProtKB">
        <authorList>
            <consortium name="WormBaseParasite"/>
        </authorList>
    </citation>
    <scope>IDENTIFICATION</scope>
</reference>
<feature type="domain" description="Kinesin motor" evidence="7">
    <location>
        <begin position="545"/>
        <end position="862"/>
    </location>
</feature>
<dbReference type="GO" id="GO:0007018">
    <property type="term" value="P:microtubule-based movement"/>
    <property type="evidence" value="ECO:0007669"/>
    <property type="project" value="InterPro"/>
</dbReference>
<dbReference type="WBParaSite" id="SSLN_0001363401-mRNA-1">
    <property type="protein sequence ID" value="SSLN_0001363401-mRNA-1"/>
    <property type="gene ID" value="SSLN_0001363401"/>
</dbReference>
<name>A0A183T9I3_SCHSO</name>
<evidence type="ECO:0000313" key="10">
    <source>
        <dbReference type="WBParaSite" id="SSLN_0001363401-mRNA-1"/>
    </source>
</evidence>
<dbReference type="PROSITE" id="PS50067">
    <property type="entry name" value="KINESIN_MOTOR_2"/>
    <property type="match status" value="1"/>
</dbReference>
<evidence type="ECO:0000313" key="8">
    <source>
        <dbReference type="EMBL" id="VDL99516.1"/>
    </source>
</evidence>
<keyword evidence="4" id="KW-0963">Cytoplasm</keyword>
<dbReference type="GO" id="GO:0015630">
    <property type="term" value="C:microtubule cytoskeleton"/>
    <property type="evidence" value="ECO:0007669"/>
    <property type="project" value="TreeGrafter"/>
</dbReference>
<feature type="compositionally biased region" description="Basic residues" evidence="6">
    <location>
        <begin position="140"/>
        <end position="157"/>
    </location>
</feature>
<evidence type="ECO:0000256" key="1">
    <source>
        <dbReference type="ARBA" id="ARBA00004245"/>
    </source>
</evidence>
<evidence type="ECO:0000256" key="4">
    <source>
        <dbReference type="ARBA" id="ARBA00023212"/>
    </source>
</evidence>
<reference evidence="8 9" key="2">
    <citation type="submission" date="2018-11" db="EMBL/GenBank/DDBJ databases">
        <authorList>
            <consortium name="Pathogen Informatics"/>
        </authorList>
    </citation>
    <scope>NUCLEOTIDE SEQUENCE [LARGE SCALE GENOMIC DNA]</scope>
    <source>
        <strain evidence="8 9">NST_G2</strain>
    </source>
</reference>
<keyword evidence="4" id="KW-0206">Cytoskeleton</keyword>
<dbReference type="Gene3D" id="3.40.850.10">
    <property type="entry name" value="Kinesin motor domain"/>
    <property type="match status" value="1"/>
</dbReference>
<evidence type="ECO:0000313" key="9">
    <source>
        <dbReference type="Proteomes" id="UP000275846"/>
    </source>
</evidence>
<dbReference type="EMBL" id="UYSU01037826">
    <property type="protein sequence ID" value="VDL99516.1"/>
    <property type="molecule type" value="Genomic_DNA"/>
</dbReference>
<dbReference type="Proteomes" id="UP000275846">
    <property type="component" value="Unassembled WGS sequence"/>
</dbReference>
<dbReference type="PANTHER" id="PTHR47972">
    <property type="entry name" value="KINESIN-LIKE PROTEIN KLP-3"/>
    <property type="match status" value="1"/>
</dbReference>
<dbReference type="InterPro" id="IPR001752">
    <property type="entry name" value="Kinesin_motor_dom"/>
</dbReference>
<evidence type="ECO:0000256" key="5">
    <source>
        <dbReference type="PROSITE-ProRule" id="PRU00283"/>
    </source>
</evidence>
<dbReference type="Pfam" id="PF00225">
    <property type="entry name" value="Kinesin"/>
    <property type="match status" value="1"/>
</dbReference>
<dbReference type="InterPro" id="IPR027640">
    <property type="entry name" value="Kinesin-like_fam"/>
</dbReference>
<dbReference type="OrthoDB" id="3176171at2759"/>
<protein>
    <submittedName>
        <fullName evidence="10">Kinesin motor domain-containing protein</fullName>
    </submittedName>
</protein>
<keyword evidence="3 5" id="KW-0067">ATP-binding</keyword>
<dbReference type="PANTHER" id="PTHR47972:SF28">
    <property type="entry name" value="KINESIN-LIKE PROTEIN KLP-3"/>
    <property type="match status" value="1"/>
</dbReference>
<feature type="binding site" evidence="5">
    <location>
        <begin position="619"/>
        <end position="626"/>
    </location>
    <ligand>
        <name>ATP</name>
        <dbReference type="ChEBI" id="CHEBI:30616"/>
    </ligand>
</feature>